<protein>
    <submittedName>
        <fullName evidence="2">Uncharacterized protein</fullName>
    </submittedName>
</protein>
<accession>A0A9X5E9P5</accession>
<gene>
    <name evidence="2" type="ORF">QH73_0018670</name>
</gene>
<dbReference type="RefSeq" id="WP_165587733.1">
    <property type="nucleotide sequence ID" value="NZ_JTJC03000005.1"/>
</dbReference>
<dbReference type="AlphaFoldDB" id="A0A9X5E9P5"/>
<proteinExistence type="predicted"/>
<feature type="region of interest" description="Disordered" evidence="1">
    <location>
        <begin position="1"/>
        <end position="54"/>
    </location>
</feature>
<reference evidence="2 3" key="1">
    <citation type="journal article" date="2015" name="Genome Announc.">
        <title>Draft Genome Sequence of the Terrestrial Cyanobacterium Scytonema millei VB511283, Isolated from Eastern India.</title>
        <authorList>
            <person name="Sen D."/>
            <person name="Chandrababunaidu M.M."/>
            <person name="Singh D."/>
            <person name="Sanghi N."/>
            <person name="Ghorai A."/>
            <person name="Mishra G.P."/>
            <person name="Madduluri M."/>
            <person name="Adhikary S.P."/>
            <person name="Tripathy S."/>
        </authorList>
    </citation>
    <scope>NUCLEOTIDE SEQUENCE [LARGE SCALE GENOMIC DNA]</scope>
    <source>
        <strain evidence="2 3">VB511283</strain>
    </source>
</reference>
<feature type="compositionally biased region" description="Basic and acidic residues" evidence="1">
    <location>
        <begin position="10"/>
        <end position="19"/>
    </location>
</feature>
<evidence type="ECO:0000313" key="2">
    <source>
        <dbReference type="EMBL" id="NHC36642.1"/>
    </source>
</evidence>
<evidence type="ECO:0000313" key="3">
    <source>
        <dbReference type="Proteomes" id="UP000031532"/>
    </source>
</evidence>
<dbReference type="Proteomes" id="UP000031532">
    <property type="component" value="Unassembled WGS sequence"/>
</dbReference>
<organism evidence="2 3">
    <name type="scientific">Scytonema millei VB511283</name>
    <dbReference type="NCBI Taxonomy" id="1245923"/>
    <lineage>
        <taxon>Bacteria</taxon>
        <taxon>Bacillati</taxon>
        <taxon>Cyanobacteriota</taxon>
        <taxon>Cyanophyceae</taxon>
        <taxon>Nostocales</taxon>
        <taxon>Scytonemataceae</taxon>
        <taxon>Scytonema</taxon>
    </lineage>
</organism>
<dbReference type="EMBL" id="JTJC03000005">
    <property type="protein sequence ID" value="NHC36642.1"/>
    <property type="molecule type" value="Genomic_DNA"/>
</dbReference>
<name>A0A9X5E9P5_9CYAN</name>
<comment type="caution">
    <text evidence="2">The sequence shown here is derived from an EMBL/GenBank/DDBJ whole genome shotgun (WGS) entry which is preliminary data.</text>
</comment>
<keyword evidence="3" id="KW-1185">Reference proteome</keyword>
<evidence type="ECO:0000256" key="1">
    <source>
        <dbReference type="SAM" id="MobiDB-lite"/>
    </source>
</evidence>
<sequence>MYGSGVGSRESGEESRGAEEQGAEGAEGAKQFKIQNSYTPHPTPHTLSSLITDN</sequence>
<feature type="compositionally biased region" description="Polar residues" evidence="1">
    <location>
        <begin position="33"/>
        <end position="54"/>
    </location>
</feature>